<dbReference type="Proteomes" id="UP000289411">
    <property type="component" value="Unassembled WGS sequence"/>
</dbReference>
<evidence type="ECO:0000313" key="3">
    <source>
        <dbReference type="Proteomes" id="UP000289411"/>
    </source>
</evidence>
<proteinExistence type="predicted"/>
<dbReference type="InterPro" id="IPR002645">
    <property type="entry name" value="STAS_dom"/>
</dbReference>
<sequence length="98" mass="9940">MIDDAHTERLTGDGLLPGADALHARLSALVAAGRPITLDLSGVAAADASFVQLMVSASLSAERAGQSLTLTGVSEKLRRLFDGAGVSVDPAAGRITLN</sequence>
<name>A0A4Q2R8H9_9HYPH</name>
<evidence type="ECO:0000313" key="2">
    <source>
        <dbReference type="EMBL" id="RYB01814.1"/>
    </source>
</evidence>
<keyword evidence="3" id="KW-1185">Reference proteome</keyword>
<reference evidence="2 3" key="2">
    <citation type="submission" date="2019-02" db="EMBL/GenBank/DDBJ databases">
        <title>'Lichenibacterium ramalinii' gen. nov. sp. nov., 'Lichenibacterium minor' gen. nov. sp. nov.</title>
        <authorList>
            <person name="Pankratov T."/>
        </authorList>
    </citation>
    <scope>NUCLEOTIDE SEQUENCE [LARGE SCALE GENOMIC DNA]</scope>
    <source>
        <strain evidence="2 3">RmlP001</strain>
    </source>
</reference>
<reference evidence="2 3" key="1">
    <citation type="submission" date="2018-09" db="EMBL/GenBank/DDBJ databases">
        <authorList>
            <person name="Grouzdev D.S."/>
            <person name="Krutkina M.S."/>
        </authorList>
    </citation>
    <scope>NUCLEOTIDE SEQUENCE [LARGE SCALE GENOMIC DNA]</scope>
    <source>
        <strain evidence="2 3">RmlP001</strain>
    </source>
</reference>
<dbReference type="SUPFAM" id="SSF52091">
    <property type="entry name" value="SpoIIaa-like"/>
    <property type="match status" value="1"/>
</dbReference>
<feature type="domain" description="STAS" evidence="1">
    <location>
        <begin position="1"/>
        <end position="98"/>
    </location>
</feature>
<protein>
    <submittedName>
        <fullName evidence="2">STAS domain-containing protein</fullName>
    </submittedName>
</protein>
<dbReference type="EMBL" id="QYBC01000028">
    <property type="protein sequence ID" value="RYB01814.1"/>
    <property type="molecule type" value="Genomic_DNA"/>
</dbReference>
<dbReference type="CDD" id="cd07043">
    <property type="entry name" value="STAS_anti-anti-sigma_factors"/>
    <property type="match status" value="1"/>
</dbReference>
<dbReference type="RefSeq" id="WP_129221832.1">
    <property type="nucleotide sequence ID" value="NZ_QYBC01000028.1"/>
</dbReference>
<dbReference type="OrthoDB" id="7908545at2"/>
<evidence type="ECO:0000259" key="1">
    <source>
        <dbReference type="PROSITE" id="PS50801"/>
    </source>
</evidence>
<dbReference type="PROSITE" id="PS50801">
    <property type="entry name" value="STAS"/>
    <property type="match status" value="1"/>
</dbReference>
<gene>
    <name evidence="2" type="ORF">D3272_24290</name>
</gene>
<organism evidence="2 3">
    <name type="scientific">Lichenibacterium ramalinae</name>
    <dbReference type="NCBI Taxonomy" id="2316527"/>
    <lineage>
        <taxon>Bacteria</taxon>
        <taxon>Pseudomonadati</taxon>
        <taxon>Pseudomonadota</taxon>
        <taxon>Alphaproteobacteria</taxon>
        <taxon>Hyphomicrobiales</taxon>
        <taxon>Lichenihabitantaceae</taxon>
        <taxon>Lichenibacterium</taxon>
    </lineage>
</organism>
<dbReference type="InterPro" id="IPR036513">
    <property type="entry name" value="STAS_dom_sf"/>
</dbReference>
<dbReference type="InterPro" id="IPR058548">
    <property type="entry name" value="MlaB-like_STAS"/>
</dbReference>
<accession>A0A4Q2R8H9</accession>
<dbReference type="AlphaFoldDB" id="A0A4Q2R8H9"/>
<dbReference type="Pfam" id="PF13466">
    <property type="entry name" value="STAS_2"/>
    <property type="match status" value="1"/>
</dbReference>
<dbReference type="Gene3D" id="3.30.750.24">
    <property type="entry name" value="STAS domain"/>
    <property type="match status" value="1"/>
</dbReference>
<comment type="caution">
    <text evidence="2">The sequence shown here is derived from an EMBL/GenBank/DDBJ whole genome shotgun (WGS) entry which is preliminary data.</text>
</comment>